<dbReference type="PROSITE" id="PS51155">
    <property type="entry name" value="CHIT_BIND_RR_2"/>
    <property type="match status" value="1"/>
</dbReference>
<dbReference type="EMBL" id="JARAKH010000001">
    <property type="protein sequence ID" value="KAK8407809.1"/>
    <property type="molecule type" value="Genomic_DNA"/>
</dbReference>
<dbReference type="AlphaFoldDB" id="A0AAW0V655"/>
<dbReference type="GO" id="GO:0031012">
    <property type="term" value="C:extracellular matrix"/>
    <property type="evidence" value="ECO:0007669"/>
    <property type="project" value="TreeGrafter"/>
</dbReference>
<dbReference type="GO" id="GO:0005615">
    <property type="term" value="C:extracellular space"/>
    <property type="evidence" value="ECO:0007669"/>
    <property type="project" value="TreeGrafter"/>
</dbReference>
<organism evidence="4 5">
    <name type="scientific">Scylla paramamosain</name>
    <name type="common">Mud crab</name>
    <dbReference type="NCBI Taxonomy" id="85552"/>
    <lineage>
        <taxon>Eukaryota</taxon>
        <taxon>Metazoa</taxon>
        <taxon>Ecdysozoa</taxon>
        <taxon>Arthropoda</taxon>
        <taxon>Crustacea</taxon>
        <taxon>Multicrustacea</taxon>
        <taxon>Malacostraca</taxon>
        <taxon>Eumalacostraca</taxon>
        <taxon>Eucarida</taxon>
        <taxon>Decapoda</taxon>
        <taxon>Pleocyemata</taxon>
        <taxon>Brachyura</taxon>
        <taxon>Eubrachyura</taxon>
        <taxon>Portunoidea</taxon>
        <taxon>Portunidae</taxon>
        <taxon>Portuninae</taxon>
        <taxon>Scylla</taxon>
    </lineage>
</organism>
<dbReference type="InterPro" id="IPR051217">
    <property type="entry name" value="Insect_Cuticle_Struc_Prot"/>
</dbReference>
<evidence type="ECO:0000313" key="5">
    <source>
        <dbReference type="Proteomes" id="UP001487740"/>
    </source>
</evidence>
<reference evidence="4 5" key="1">
    <citation type="submission" date="2023-03" db="EMBL/GenBank/DDBJ databases">
        <title>High-quality genome of Scylla paramamosain provides insights in environmental adaptation.</title>
        <authorList>
            <person name="Zhang L."/>
        </authorList>
    </citation>
    <scope>NUCLEOTIDE SEQUENCE [LARGE SCALE GENOMIC DNA]</scope>
    <source>
        <strain evidence="4">LZ_2023a</strain>
        <tissue evidence="4">Muscle</tissue>
    </source>
</reference>
<name>A0AAW0V655_SCYPA</name>
<gene>
    <name evidence="4" type="ORF">O3P69_002386</name>
</gene>
<evidence type="ECO:0000313" key="4">
    <source>
        <dbReference type="EMBL" id="KAK8407809.1"/>
    </source>
</evidence>
<feature type="region of interest" description="Disordered" evidence="3">
    <location>
        <begin position="1"/>
        <end position="24"/>
    </location>
</feature>
<protein>
    <recommendedName>
        <fullName evidence="6">Pro-resilin</fullName>
    </recommendedName>
</protein>
<comment type="caution">
    <text evidence="4">The sequence shown here is derived from an EMBL/GenBank/DDBJ whole genome shotgun (WGS) entry which is preliminary data.</text>
</comment>
<proteinExistence type="predicted"/>
<dbReference type="InterPro" id="IPR000618">
    <property type="entry name" value="Insect_cuticle"/>
</dbReference>
<accession>A0AAW0V655</accession>
<evidence type="ECO:0000256" key="3">
    <source>
        <dbReference type="SAM" id="MobiDB-lite"/>
    </source>
</evidence>
<dbReference type="Pfam" id="PF00379">
    <property type="entry name" value="Chitin_bind_4"/>
    <property type="match status" value="1"/>
</dbReference>
<dbReference type="Proteomes" id="UP001487740">
    <property type="component" value="Unassembled WGS sequence"/>
</dbReference>
<dbReference type="GO" id="GO:0042302">
    <property type="term" value="F:structural constituent of cuticle"/>
    <property type="evidence" value="ECO:0007669"/>
    <property type="project" value="UniProtKB-UniRule"/>
</dbReference>
<keyword evidence="5" id="KW-1185">Reference proteome</keyword>
<dbReference type="PANTHER" id="PTHR12236:SF79">
    <property type="entry name" value="CUTICULAR PROTEIN 50CB-RELATED"/>
    <property type="match status" value="1"/>
</dbReference>
<keyword evidence="1 2" id="KW-0193">Cuticle</keyword>
<evidence type="ECO:0000256" key="2">
    <source>
        <dbReference type="PROSITE-ProRule" id="PRU00497"/>
    </source>
</evidence>
<evidence type="ECO:0000256" key="1">
    <source>
        <dbReference type="ARBA" id="ARBA00022460"/>
    </source>
</evidence>
<sequence>MSPSRPLTALGVEDKGGKQQQTGQLACPSVPIGLPRPSRQTPVTCRSVSVIQAAILAILAMAASQVLLLTATLAAMSSVLAVPQQLREPLGIYSGDVARYEFGYEVNAPDYGNDFSHAERREGDDTSGQYRVLLPDGRIQVVSYTVNGDSGYVAEVSYQ</sequence>
<evidence type="ECO:0008006" key="6">
    <source>
        <dbReference type="Google" id="ProtNLM"/>
    </source>
</evidence>
<dbReference type="PANTHER" id="PTHR12236">
    <property type="entry name" value="STRUCTURAL CONTITUENT OF CUTICLE"/>
    <property type="match status" value="1"/>
</dbReference>